<dbReference type="SUPFAM" id="SSF55073">
    <property type="entry name" value="Nucleotide cyclase"/>
    <property type="match status" value="1"/>
</dbReference>
<dbReference type="GO" id="GO:0035556">
    <property type="term" value="P:intracellular signal transduction"/>
    <property type="evidence" value="ECO:0007669"/>
    <property type="project" value="InterPro"/>
</dbReference>
<keyword evidence="3" id="KW-0547">Nucleotide-binding</keyword>
<dbReference type="GO" id="GO:0004383">
    <property type="term" value="F:guanylate cyclase activity"/>
    <property type="evidence" value="ECO:0007669"/>
    <property type="project" value="TreeGrafter"/>
</dbReference>
<dbReference type="GO" id="GO:0004016">
    <property type="term" value="F:adenylate cyclase activity"/>
    <property type="evidence" value="ECO:0007669"/>
    <property type="project" value="TreeGrafter"/>
</dbReference>
<keyword evidence="10" id="KW-0675">Receptor</keyword>
<dbReference type="Proteomes" id="UP001153069">
    <property type="component" value="Unassembled WGS sequence"/>
</dbReference>
<evidence type="ECO:0000259" key="9">
    <source>
        <dbReference type="PROSITE" id="PS50125"/>
    </source>
</evidence>
<reference evidence="10" key="1">
    <citation type="submission" date="2020-06" db="EMBL/GenBank/DDBJ databases">
        <authorList>
            <consortium name="Plant Systems Biology data submission"/>
        </authorList>
    </citation>
    <scope>NUCLEOTIDE SEQUENCE</scope>
    <source>
        <strain evidence="10">D6</strain>
    </source>
</reference>
<feature type="compositionally biased region" description="Acidic residues" evidence="7">
    <location>
        <begin position="1"/>
        <end position="17"/>
    </location>
</feature>
<dbReference type="SMART" id="SM00471">
    <property type="entry name" value="HDc"/>
    <property type="match status" value="1"/>
</dbReference>
<dbReference type="GO" id="GO:0001653">
    <property type="term" value="F:peptide receptor activity"/>
    <property type="evidence" value="ECO:0007669"/>
    <property type="project" value="TreeGrafter"/>
</dbReference>
<feature type="compositionally biased region" description="Polar residues" evidence="7">
    <location>
        <begin position="1251"/>
        <end position="1265"/>
    </location>
</feature>
<evidence type="ECO:0000313" key="10">
    <source>
        <dbReference type="EMBL" id="CAB9520909.1"/>
    </source>
</evidence>
<keyword evidence="6" id="KW-0456">Lyase</keyword>
<protein>
    <submittedName>
        <fullName evidence="10">Receptor-type guanylate cyclase gcy</fullName>
    </submittedName>
</protein>
<accession>A0A9N8EL55</accession>
<dbReference type="InterPro" id="IPR029787">
    <property type="entry name" value="Nucleotide_cyclase"/>
</dbReference>
<proteinExistence type="predicted"/>
<feature type="region of interest" description="Disordered" evidence="7">
    <location>
        <begin position="1"/>
        <end position="43"/>
    </location>
</feature>
<keyword evidence="4 8" id="KW-1133">Transmembrane helix</keyword>
<dbReference type="InterPro" id="IPR003607">
    <property type="entry name" value="HD/PDEase_dom"/>
</dbReference>
<dbReference type="GO" id="GO:0007168">
    <property type="term" value="P:receptor guanylyl cyclase signaling pathway"/>
    <property type="evidence" value="ECO:0007669"/>
    <property type="project" value="TreeGrafter"/>
</dbReference>
<feature type="compositionally biased region" description="Low complexity" evidence="7">
    <location>
        <begin position="1167"/>
        <end position="1183"/>
    </location>
</feature>
<dbReference type="InterPro" id="IPR001054">
    <property type="entry name" value="A/G_cyclase"/>
</dbReference>
<dbReference type="SUPFAM" id="SSF109604">
    <property type="entry name" value="HD-domain/PDEase-like"/>
    <property type="match status" value="1"/>
</dbReference>
<dbReference type="InterPro" id="IPR002073">
    <property type="entry name" value="PDEase_catalytic_dom"/>
</dbReference>
<dbReference type="Gene3D" id="1.10.1300.10">
    <property type="entry name" value="3'5'-cyclic nucleotide phosphodiesterase, catalytic domain"/>
    <property type="match status" value="1"/>
</dbReference>
<gene>
    <name evidence="10" type="ORF">SEMRO_1145_G246180.1</name>
</gene>
<dbReference type="CDD" id="cd07302">
    <property type="entry name" value="CHD"/>
    <property type="match status" value="1"/>
</dbReference>
<comment type="caution">
    <text evidence="10">The sequence shown here is derived from an EMBL/GenBank/DDBJ whole genome shotgun (WGS) entry which is preliminary data.</text>
</comment>
<feature type="compositionally biased region" description="Basic and acidic residues" evidence="7">
    <location>
        <begin position="28"/>
        <end position="43"/>
    </location>
</feature>
<dbReference type="GO" id="GO:0000166">
    <property type="term" value="F:nucleotide binding"/>
    <property type="evidence" value="ECO:0007669"/>
    <property type="project" value="UniProtKB-KW"/>
</dbReference>
<dbReference type="AlphaFoldDB" id="A0A9N8EL55"/>
<keyword evidence="5 8" id="KW-0472">Membrane</keyword>
<feature type="region of interest" description="Disordered" evidence="7">
    <location>
        <begin position="1163"/>
        <end position="1224"/>
    </location>
</feature>
<dbReference type="PROSITE" id="PS50125">
    <property type="entry name" value="GUANYLATE_CYCLASE_2"/>
    <property type="match status" value="1"/>
</dbReference>
<feature type="region of interest" description="Disordered" evidence="7">
    <location>
        <begin position="1239"/>
        <end position="1265"/>
    </location>
</feature>
<dbReference type="Pfam" id="PF00211">
    <property type="entry name" value="Guanylate_cyc"/>
    <property type="match status" value="1"/>
</dbReference>
<dbReference type="SMART" id="SM00044">
    <property type="entry name" value="CYCc"/>
    <property type="match status" value="1"/>
</dbReference>
<evidence type="ECO:0000256" key="4">
    <source>
        <dbReference type="ARBA" id="ARBA00022989"/>
    </source>
</evidence>
<evidence type="ECO:0000256" key="6">
    <source>
        <dbReference type="ARBA" id="ARBA00023239"/>
    </source>
</evidence>
<evidence type="ECO:0000256" key="7">
    <source>
        <dbReference type="SAM" id="MobiDB-lite"/>
    </source>
</evidence>
<dbReference type="PANTHER" id="PTHR11920">
    <property type="entry name" value="GUANYLYL CYCLASE"/>
    <property type="match status" value="1"/>
</dbReference>
<feature type="domain" description="Guanylate cyclase" evidence="9">
    <location>
        <begin position="522"/>
        <end position="656"/>
    </location>
</feature>
<dbReference type="GO" id="GO:0004114">
    <property type="term" value="F:3',5'-cyclic-nucleotide phosphodiesterase activity"/>
    <property type="evidence" value="ECO:0007669"/>
    <property type="project" value="InterPro"/>
</dbReference>
<dbReference type="InterPro" id="IPR050401">
    <property type="entry name" value="Cyclic_nucleotide_synthase"/>
</dbReference>
<evidence type="ECO:0000256" key="2">
    <source>
        <dbReference type="ARBA" id="ARBA00022692"/>
    </source>
</evidence>
<evidence type="ECO:0000256" key="8">
    <source>
        <dbReference type="SAM" id="Phobius"/>
    </source>
</evidence>
<evidence type="ECO:0000256" key="5">
    <source>
        <dbReference type="ARBA" id="ARBA00023136"/>
    </source>
</evidence>
<evidence type="ECO:0000313" key="11">
    <source>
        <dbReference type="Proteomes" id="UP001153069"/>
    </source>
</evidence>
<keyword evidence="11" id="KW-1185">Reference proteome</keyword>
<evidence type="ECO:0000256" key="1">
    <source>
        <dbReference type="ARBA" id="ARBA00004370"/>
    </source>
</evidence>
<feature type="transmembrane region" description="Helical" evidence="8">
    <location>
        <begin position="418"/>
        <end position="438"/>
    </location>
</feature>
<sequence length="1265" mass="141308">MSDFEGSENSDYFDDDDKVNSTENSSTRGDESSSRDEVKEIRKGSKKETARVTTWKILVFLALVVTAVSVTATTYTLLVRQEDENFRTVYAQFARTVADAALDQQTYIKAALRSLSDTVSLSANLDGNGDPAWPNYWPPMWETYANDYLKISRTEYVGLSSLVYKDQRESYRNYTSSVFEQAIKDSHYIRYGHLDFLNTNTSLFVNDFVKKRNGTWQIDDERDMYIVRGIQSPPSRRFSPPINWNLGSTPPIAAPMMAVIPLKYETTFSIIKPFIGVPKDEHNGFHSRDILDNPHFFGYQPVHKFVGDYESEVVAIISTAMSFDAAMQKLLPSNVRGMLAVVNNNCGQTVSYTIDGEEAFFAGDGDLHGGQYDDLAVFVNLTSYTNPDFPTTPGHCMYTMTIYPTPVFEAAYKTSTPAVFAGVVAGTFILVLLVFLMYDRMVLKRNEKIISDAAKSNAIVTSIVPDHLRDRLIMHQQEQQEGPGKRRNSLKTFLNEGASQRMNQDGVPMIAAPLADLFLDTTVLFADISGFTAWSSVREPSQVFVLLETLYQSFDRIAKRRRVFKVETVGDCYVAVSGLPDPRRDHAVAMARFGRDIIAKMAVLVKKLEVTLGPDTGELALRIGMHSGPVTAGVLRGERARFQLFGDTMNTCARLESSSQPNKIQCSKETAQLLIDHGRGSWVHKRTEPMPFLKGKGYLEGYWLAVEGERANSVMSTPSQLSSECVTATAGWANTKPGKAFPGLDSRTLRLINWNVEMMARLLKQIGVRHASIKAQSPLAAQSSHGALRGRGGSVSTRAFTPMATFGETMPLEEVQEIIRLPDFDGKASTKQVDPDQIKLPEEVVEQLHHLVSTIASMYNDNPFHNFDHASHVVMSVIKLMSRIVAPSHLLENGDPMAEGNPSLHATLHDHTYGITSDPLTQFACAFSALIHDVDHVGVSNAQLVKEGVPIAEKYNQRSVAEQNSLDLSWELLMHPQYDDLRAYLFQTQADLIRFRQLVVNSVMSTDIVDKEMKALRNDRWDKAFKKGDSASFEDESKTDEINRKATIVIEHIIQASDISHTMQHWHVYRKWNQNLFEELYVAYLNGRMEKDPKEFWYKGEFGFFDFYIIPLTKKLKECGVFGVSSDEYLNYAIKNREEWEARGEEVVAEMVQACRTKFGIKGPDGSVIKPPESPPSSISKSRSNARAMPPVAEQNVFMPPVPPSPPTRRSGSSVSSSTPSISEQAPVLFTKGLALLPRPSFGVAEPSPSTPNLGQQEPATQVEC</sequence>
<keyword evidence="2 8" id="KW-0812">Transmembrane</keyword>
<dbReference type="Pfam" id="PF00233">
    <property type="entry name" value="PDEase_I"/>
    <property type="match status" value="1"/>
</dbReference>
<evidence type="ECO:0000256" key="3">
    <source>
        <dbReference type="ARBA" id="ARBA00022741"/>
    </source>
</evidence>
<comment type="subcellular location">
    <subcellularLocation>
        <location evidence="1">Membrane</location>
    </subcellularLocation>
</comment>
<dbReference type="PANTHER" id="PTHR11920:SF335">
    <property type="entry name" value="GUANYLATE CYCLASE"/>
    <property type="match status" value="1"/>
</dbReference>
<feature type="transmembrane region" description="Helical" evidence="8">
    <location>
        <begin position="57"/>
        <end position="78"/>
    </location>
</feature>
<dbReference type="Gene3D" id="3.30.70.1230">
    <property type="entry name" value="Nucleotide cyclase"/>
    <property type="match status" value="1"/>
</dbReference>
<dbReference type="EMBL" id="CAICTM010001143">
    <property type="protein sequence ID" value="CAB9520909.1"/>
    <property type="molecule type" value="Genomic_DNA"/>
</dbReference>
<dbReference type="InterPro" id="IPR036971">
    <property type="entry name" value="PDEase_catalytic_dom_sf"/>
</dbReference>
<organism evidence="10 11">
    <name type="scientific">Seminavis robusta</name>
    <dbReference type="NCBI Taxonomy" id="568900"/>
    <lineage>
        <taxon>Eukaryota</taxon>
        <taxon>Sar</taxon>
        <taxon>Stramenopiles</taxon>
        <taxon>Ochrophyta</taxon>
        <taxon>Bacillariophyta</taxon>
        <taxon>Bacillariophyceae</taxon>
        <taxon>Bacillariophycidae</taxon>
        <taxon>Naviculales</taxon>
        <taxon>Naviculaceae</taxon>
        <taxon>Seminavis</taxon>
    </lineage>
</organism>
<name>A0A9N8EL55_9STRA</name>
<feature type="compositionally biased region" description="Low complexity" evidence="7">
    <location>
        <begin position="1208"/>
        <end position="1221"/>
    </location>
</feature>
<dbReference type="GO" id="GO:0005886">
    <property type="term" value="C:plasma membrane"/>
    <property type="evidence" value="ECO:0007669"/>
    <property type="project" value="TreeGrafter"/>
</dbReference>